<dbReference type="PROSITE" id="PS51005">
    <property type="entry name" value="NAC"/>
    <property type="match status" value="1"/>
</dbReference>
<dbReference type="InterPro" id="IPR036093">
    <property type="entry name" value="NAC_dom_sf"/>
</dbReference>
<keyword evidence="3" id="KW-0804">Transcription</keyword>
<dbReference type="Gene3D" id="2.170.150.80">
    <property type="entry name" value="NAC domain"/>
    <property type="match status" value="1"/>
</dbReference>
<evidence type="ECO:0000313" key="7">
    <source>
        <dbReference type="RefSeq" id="XP_027099168.2"/>
    </source>
</evidence>
<feature type="domain" description="NAC" evidence="5">
    <location>
        <begin position="5"/>
        <end position="163"/>
    </location>
</feature>
<sequence>MDRDCPIGFHFRPTEEEIITLLWLKDTNQQKHITDVFPEKILYGADASPWKLFGDDNVRWELCDDSGKKRTKRMAYVFTKLSKMSANRTARTAGCGTWEGQAKAQYIPNSRGEIIGLRKMLSYVLNSGSPQGGGWIMHEYSLAGSLLDRIGPTDYVVCRITIDDEKYIEVKKVAEAKQGVNQSGSMRCTENPKVLGKRS</sequence>
<evidence type="ECO:0000256" key="2">
    <source>
        <dbReference type="ARBA" id="ARBA00023125"/>
    </source>
</evidence>
<gene>
    <name evidence="7" type="primary">LOC113718465</name>
</gene>
<dbReference type="SUPFAM" id="SSF101941">
    <property type="entry name" value="NAC domain"/>
    <property type="match status" value="1"/>
</dbReference>
<evidence type="ECO:0000313" key="6">
    <source>
        <dbReference type="Proteomes" id="UP001652660"/>
    </source>
</evidence>
<dbReference type="GO" id="GO:0003677">
    <property type="term" value="F:DNA binding"/>
    <property type="evidence" value="ECO:0007669"/>
    <property type="project" value="UniProtKB-KW"/>
</dbReference>
<evidence type="ECO:0000256" key="1">
    <source>
        <dbReference type="ARBA" id="ARBA00023015"/>
    </source>
</evidence>
<evidence type="ECO:0000256" key="3">
    <source>
        <dbReference type="ARBA" id="ARBA00023163"/>
    </source>
</evidence>
<evidence type="ECO:0000259" key="5">
    <source>
        <dbReference type="PROSITE" id="PS51005"/>
    </source>
</evidence>
<dbReference type="AlphaFoldDB" id="A0A6P6V8D0"/>
<dbReference type="InterPro" id="IPR003441">
    <property type="entry name" value="NAC-dom"/>
</dbReference>
<organism evidence="6 7">
    <name type="scientific">Coffea arabica</name>
    <name type="common">Arabian coffee</name>
    <dbReference type="NCBI Taxonomy" id="13443"/>
    <lineage>
        <taxon>Eukaryota</taxon>
        <taxon>Viridiplantae</taxon>
        <taxon>Streptophyta</taxon>
        <taxon>Embryophyta</taxon>
        <taxon>Tracheophyta</taxon>
        <taxon>Spermatophyta</taxon>
        <taxon>Magnoliopsida</taxon>
        <taxon>eudicotyledons</taxon>
        <taxon>Gunneridae</taxon>
        <taxon>Pentapetalae</taxon>
        <taxon>asterids</taxon>
        <taxon>lamiids</taxon>
        <taxon>Gentianales</taxon>
        <taxon>Rubiaceae</taxon>
        <taxon>Ixoroideae</taxon>
        <taxon>Gardenieae complex</taxon>
        <taxon>Bertiereae - Coffeeae clade</taxon>
        <taxon>Coffeeae</taxon>
        <taxon>Coffea</taxon>
    </lineage>
</organism>
<protein>
    <submittedName>
        <fullName evidence="7">NAC domain-containing protein 83-like</fullName>
    </submittedName>
</protein>
<name>A0A6P6V8D0_COFAR</name>
<dbReference type="PANTHER" id="PTHR31719">
    <property type="entry name" value="NAC TRANSCRIPTION FACTOR 56"/>
    <property type="match status" value="1"/>
</dbReference>
<dbReference type="GeneID" id="113718465"/>
<proteinExistence type="predicted"/>
<keyword evidence="6" id="KW-1185">Reference proteome</keyword>
<dbReference type="PANTHER" id="PTHR31719:SF164">
    <property type="entry name" value="NAC DOMAIN-CONTAINING PROTEIN"/>
    <property type="match status" value="1"/>
</dbReference>
<reference evidence="6" key="1">
    <citation type="journal article" date="2025" name="Foods">
        <title>Unveiling the Microbial Signatures of Arabica Coffee Cherries: Insights into Ripeness Specific Diversity, Functional Traits, and Implications for Quality and Safety.</title>
        <authorList>
            <consortium name="RefSeq"/>
            <person name="Tenea G.N."/>
            <person name="Cifuentes V."/>
            <person name="Reyes P."/>
            <person name="Cevallos-Vallejos M."/>
        </authorList>
    </citation>
    <scope>NUCLEOTIDE SEQUENCE [LARGE SCALE GENOMIC DNA]</scope>
</reference>
<dbReference type="GO" id="GO:0006355">
    <property type="term" value="P:regulation of DNA-templated transcription"/>
    <property type="evidence" value="ECO:0007669"/>
    <property type="project" value="InterPro"/>
</dbReference>
<accession>A0A6P6V8D0</accession>
<dbReference type="OrthoDB" id="774757at2759"/>
<dbReference type="RefSeq" id="XP_027099168.2">
    <property type="nucleotide sequence ID" value="XM_027243367.2"/>
</dbReference>
<reference evidence="7" key="2">
    <citation type="submission" date="2025-08" db="UniProtKB">
        <authorList>
            <consortium name="RefSeq"/>
        </authorList>
    </citation>
    <scope>IDENTIFICATION</scope>
    <source>
        <tissue evidence="7">Leaves</tissue>
    </source>
</reference>
<evidence type="ECO:0000256" key="4">
    <source>
        <dbReference type="ARBA" id="ARBA00023242"/>
    </source>
</evidence>
<keyword evidence="4" id="KW-0539">Nucleus</keyword>
<dbReference type="GO" id="GO:0048731">
    <property type="term" value="P:system development"/>
    <property type="evidence" value="ECO:0007669"/>
    <property type="project" value="TreeGrafter"/>
</dbReference>
<dbReference type="Pfam" id="PF02365">
    <property type="entry name" value="NAM"/>
    <property type="match status" value="1"/>
</dbReference>
<keyword evidence="1" id="KW-0805">Transcription regulation</keyword>
<keyword evidence="2" id="KW-0238">DNA-binding</keyword>
<dbReference type="Proteomes" id="UP001652660">
    <property type="component" value="Chromosome 11e"/>
</dbReference>